<proteinExistence type="predicted"/>
<gene>
    <name evidence="1" type="ordered locus">Nitsa_1915</name>
</gene>
<reference evidence="2" key="2">
    <citation type="submission" date="2011-01" db="EMBL/GenBank/DDBJ databases">
        <title>The complete genome of Nitratifractor salsuginis DSM 16511.</title>
        <authorList>
            <consortium name="US DOE Joint Genome Institute (JGI-PGF)"/>
            <person name="Lucas S."/>
            <person name="Copeland A."/>
            <person name="Lapidus A."/>
            <person name="Bruce D."/>
            <person name="Goodwin L."/>
            <person name="Pitluck S."/>
            <person name="Kyrpides N."/>
            <person name="Mavromatis K."/>
            <person name="Ivanova N."/>
            <person name="Mikhailova N."/>
            <person name="Zeytun A."/>
            <person name="Detter J.C."/>
            <person name="Tapia R."/>
            <person name="Han C."/>
            <person name="Land M."/>
            <person name="Hauser L."/>
            <person name="Markowitz V."/>
            <person name="Cheng J.-F."/>
            <person name="Hugenholtz P."/>
            <person name="Woyke T."/>
            <person name="Wu D."/>
            <person name="Tindall B."/>
            <person name="Schuetze A."/>
            <person name="Brambilla E."/>
            <person name="Klenk H.-P."/>
            <person name="Eisen J.A."/>
        </authorList>
    </citation>
    <scope>NUCLEOTIDE SEQUENCE [LARGE SCALE GENOMIC DNA]</scope>
    <source>
        <strain evidence="2">DSM 16511 / JCM 12458 / E9I37-1</strain>
    </source>
</reference>
<dbReference type="STRING" id="749222.Nitsa_1915"/>
<dbReference type="EMBL" id="CP002452">
    <property type="protein sequence ID" value="ADV47159.1"/>
    <property type="molecule type" value="Genomic_DNA"/>
</dbReference>
<dbReference type="AlphaFoldDB" id="E6X2F4"/>
<dbReference type="KEGG" id="nsa:Nitsa_1915"/>
<name>E6X2F4_NITSE</name>
<sequence length="128" mass="14218">MLIFGHPWIESPRFVKVFSLDDIAKTGPEDILLLEPLSASIELAKHCRKNGLSFAPAINSVKEALLANALGADYVFCQFEQAIVTQKIANEYLFDTKVLVLIKDERGIETMARFDIDGVVFPAAIHQV</sequence>
<evidence type="ECO:0000313" key="1">
    <source>
        <dbReference type="EMBL" id="ADV47159.1"/>
    </source>
</evidence>
<dbReference type="HOGENOM" id="CLU_124385_1_0_7"/>
<keyword evidence="2" id="KW-1185">Reference proteome</keyword>
<dbReference type="RefSeq" id="WP_013554844.1">
    <property type="nucleotide sequence ID" value="NC_014935.1"/>
</dbReference>
<dbReference type="eggNOG" id="ENOG5031ASX">
    <property type="taxonomic scope" value="Bacteria"/>
</dbReference>
<dbReference type="OrthoDB" id="5339711at2"/>
<protein>
    <submittedName>
        <fullName evidence="1">Uncharacterized protein</fullName>
    </submittedName>
</protein>
<dbReference type="Proteomes" id="UP000008633">
    <property type="component" value="Chromosome"/>
</dbReference>
<evidence type="ECO:0000313" key="2">
    <source>
        <dbReference type="Proteomes" id="UP000008633"/>
    </source>
</evidence>
<accession>E6X2F4</accession>
<organism evidence="1 2">
    <name type="scientific">Nitratifractor salsuginis (strain DSM 16511 / JCM 12458 / E9I37-1)</name>
    <dbReference type="NCBI Taxonomy" id="749222"/>
    <lineage>
        <taxon>Bacteria</taxon>
        <taxon>Pseudomonadati</taxon>
        <taxon>Campylobacterota</taxon>
        <taxon>Epsilonproteobacteria</taxon>
        <taxon>Campylobacterales</taxon>
        <taxon>Sulfurovaceae</taxon>
        <taxon>Nitratifractor</taxon>
    </lineage>
</organism>
<reference evidence="1 2" key="1">
    <citation type="journal article" date="2011" name="Stand. Genomic Sci.">
        <title>Complete genome sequence of Nitratifractor salsuginis type strain (E9I37-1).</title>
        <authorList>
            <person name="Anderson I."/>
            <person name="Sikorski J."/>
            <person name="Zeytun A."/>
            <person name="Nolan M."/>
            <person name="Lapidus A."/>
            <person name="Lucas S."/>
            <person name="Hammon N."/>
            <person name="Deshpande S."/>
            <person name="Cheng J.F."/>
            <person name="Tapia R."/>
            <person name="Han C."/>
            <person name="Goodwin L."/>
            <person name="Pitluck S."/>
            <person name="Liolios K."/>
            <person name="Pagani I."/>
            <person name="Ivanova N."/>
            <person name="Huntemann M."/>
            <person name="Mavromatis K."/>
            <person name="Ovchinikova G."/>
            <person name="Pati A."/>
            <person name="Chen A."/>
            <person name="Palaniappan K."/>
            <person name="Land M."/>
            <person name="Hauser L."/>
            <person name="Brambilla E.M."/>
            <person name="Ngatchou-Djao O.D."/>
            <person name="Rohde M."/>
            <person name="Tindall B.J."/>
            <person name="Goker M."/>
            <person name="Detter J.C."/>
            <person name="Woyke T."/>
            <person name="Bristow J."/>
            <person name="Eisen J.A."/>
            <person name="Markowitz V."/>
            <person name="Hugenholtz P."/>
            <person name="Klenk H.P."/>
            <person name="Kyrpides N.C."/>
        </authorList>
    </citation>
    <scope>NUCLEOTIDE SEQUENCE [LARGE SCALE GENOMIC DNA]</scope>
    <source>
        <strain evidence="2">DSM 16511 / JCM 12458 / E9I37-1</strain>
    </source>
</reference>